<evidence type="ECO:0000313" key="2">
    <source>
        <dbReference type="Proteomes" id="UP000298234"/>
    </source>
</evidence>
<dbReference type="RefSeq" id="WP_119336540.1">
    <property type="nucleotide sequence ID" value="NZ_CP095496.1"/>
</dbReference>
<gene>
    <name evidence="1" type="ORF">E3D37_02940</name>
</gene>
<protein>
    <submittedName>
        <fullName evidence="1">DUF3326 domain-containing protein</fullName>
    </submittedName>
</protein>
<proteinExistence type="predicted"/>
<name>A0AAX2RZD2_BURCE</name>
<reference evidence="1 2" key="1">
    <citation type="submission" date="2019-03" db="EMBL/GenBank/DDBJ databases">
        <title>Burkholderia cepacia outbreak.</title>
        <authorList>
            <person name="Farzana R."/>
            <person name="Walsh T.R."/>
        </authorList>
    </citation>
    <scope>NUCLEOTIDE SEQUENCE [LARGE SCALE GENOMIC DNA]</scope>
    <source>
        <strain evidence="2">d13</strain>
    </source>
</reference>
<dbReference type="Proteomes" id="UP000298234">
    <property type="component" value="Unassembled WGS sequence"/>
</dbReference>
<dbReference type="Pfam" id="PF11805">
    <property type="entry name" value="DUF3326"/>
    <property type="match status" value="1"/>
</dbReference>
<evidence type="ECO:0000313" key="1">
    <source>
        <dbReference type="EMBL" id="TEU54046.1"/>
    </source>
</evidence>
<dbReference type="EMBL" id="SNSQ01000002">
    <property type="protein sequence ID" value="TEU54046.1"/>
    <property type="molecule type" value="Genomic_DNA"/>
</dbReference>
<dbReference type="PANTHER" id="PTHR36891">
    <property type="entry name" value="OS01G0127400 PROTEIN"/>
    <property type="match status" value="1"/>
</dbReference>
<accession>A0AAX2RZD2</accession>
<dbReference type="AlphaFoldDB" id="A0AAX2RZD2"/>
<organism evidence="1 2">
    <name type="scientific">Burkholderia cepacia</name>
    <name type="common">Pseudomonas cepacia</name>
    <dbReference type="NCBI Taxonomy" id="292"/>
    <lineage>
        <taxon>Bacteria</taxon>
        <taxon>Pseudomonadati</taxon>
        <taxon>Pseudomonadota</taxon>
        <taxon>Betaproteobacteria</taxon>
        <taxon>Burkholderiales</taxon>
        <taxon>Burkholderiaceae</taxon>
        <taxon>Burkholderia</taxon>
        <taxon>Burkholderia cepacia complex</taxon>
    </lineage>
</organism>
<dbReference type="InterPro" id="IPR021763">
    <property type="entry name" value="DUF3326"/>
</dbReference>
<sequence length="455" mass="47409">MLVRELEIDIPRPSEPGSFFPALGKAVQKQLGAASVPIRFVVADSAAGIWHCEVAVIDGAPPTYSSGTLFRFLRRADENVSSFNVALVIPTGIGCVVGGHAGDANPVVNLLATTCDTLITHPNAVNASDLNELPPNALYVEGSALARLLMGTAGLKRVRANRVLSVVEQHPDAPILHATLNSVAAAGATFGMHNAGIALVDPSIALASHFTASGRAAGTVQHLDRLVALLAARRGDYDAIALSTRVAVDPACRVKYFRSHGELVNPWGGVEALLTHALSALLDVPAAHAPMYESQAVALEDLGVVDPRMAAEAISTGFFMCVLKGLRQSPRLITHAADMRASDVVTAANVSCIVIPGGCLGLPVLAALEQRIPVIAVRGNASIMRNDLGGLPWAPGQYHEVDNYLEAAGLLAAIRHGIAPAALRRPLCAPIVVASTPASEDTHAALPAAVYLPEI</sequence>
<dbReference type="PANTHER" id="PTHR36891:SF1">
    <property type="entry name" value="OS01G0127400 PROTEIN"/>
    <property type="match status" value="1"/>
</dbReference>
<comment type="caution">
    <text evidence="1">The sequence shown here is derived from an EMBL/GenBank/DDBJ whole genome shotgun (WGS) entry which is preliminary data.</text>
</comment>